<evidence type="ECO:0000256" key="1">
    <source>
        <dbReference type="SAM" id="Phobius"/>
    </source>
</evidence>
<keyword evidence="1" id="KW-0812">Transmembrane</keyword>
<feature type="transmembrane region" description="Helical" evidence="1">
    <location>
        <begin position="219"/>
        <end position="237"/>
    </location>
</feature>
<dbReference type="InParanoid" id="A0A6C2YP45"/>
<gene>
    <name evidence="2" type="ORF">GMBLW1_10570</name>
</gene>
<feature type="transmembrane region" description="Helical" evidence="1">
    <location>
        <begin position="276"/>
        <end position="293"/>
    </location>
</feature>
<dbReference type="EMBL" id="LR586016">
    <property type="protein sequence ID" value="VIP02903.1"/>
    <property type="molecule type" value="Genomic_DNA"/>
</dbReference>
<name>A0A6C2YP45_9BACT</name>
<feature type="transmembrane region" description="Helical" evidence="1">
    <location>
        <begin position="300"/>
        <end position="321"/>
    </location>
</feature>
<keyword evidence="3" id="KW-1185">Reference proteome</keyword>
<accession>A0A6C2YP45</accession>
<organism evidence="2">
    <name type="scientific">Tuwongella immobilis</name>
    <dbReference type="NCBI Taxonomy" id="692036"/>
    <lineage>
        <taxon>Bacteria</taxon>
        <taxon>Pseudomonadati</taxon>
        <taxon>Planctomycetota</taxon>
        <taxon>Planctomycetia</taxon>
        <taxon>Gemmatales</taxon>
        <taxon>Gemmataceae</taxon>
        <taxon>Tuwongella</taxon>
    </lineage>
</organism>
<protein>
    <submittedName>
        <fullName evidence="2">Uncharacterized protein</fullName>
    </submittedName>
</protein>
<dbReference type="EMBL" id="LR593887">
    <property type="protein sequence ID" value="VTS02797.1"/>
    <property type="molecule type" value="Genomic_DNA"/>
</dbReference>
<sequence>MDEGYKLGRPLTSGVSDASVHSMVNWVTLAMIVQAIVAVVWFGRNFPIADEWEFVPVYVGAESFWSWLWMQHNEHRLPLPRMIVWLAYQITHDYRSGSIIQIVLLGWCSLRMTQLIRERRGYARWVDVAVPVSLLHWGQAENLMMGYQVCFALTLALSISCLGLALQAPRLSPAQLRNRILLRMILLLLSGAFGILIAMGLSLWLMILTVKQPIWRERIRLLAVAALPLLYLSVYLIDYHKPGHHPPSAGILPSLAIAGQMQSMAFGISARFLHPVGMLLLGAMIGFAAVLAIRQRVWGWLGILAGGTLLAGAIGWGRSGFGDEMGYWARYGWLAWPTLGVFLLATIPYRWFANGVALLALGLFPFNTGSGYLWGTVVSEGVDAVRLAIDDGQSASEIAWTLMADSGQAERVERGLPLLLAAEQSRSIRVPIRWALLALAGVVGLWGIGLLHQIQCERAEEMFRLQRTRLSEQFRLAANANGIPRGLFWKRCEFVGDCQVFSESGNRSLIGLIEVIVEFEAIPDGGMEDVEAVPLPRQATACFVFVAGHWETTGQAWFNQTPSELIARWEGAEQIRSR</sequence>
<dbReference type="Proteomes" id="UP000464378">
    <property type="component" value="Chromosome"/>
</dbReference>
<dbReference type="KEGG" id="tim:GMBLW1_10570"/>
<evidence type="ECO:0000313" key="2">
    <source>
        <dbReference type="EMBL" id="VIP02903.1"/>
    </source>
</evidence>
<keyword evidence="1" id="KW-1133">Transmembrane helix</keyword>
<keyword evidence="1" id="KW-0472">Membrane</keyword>
<feature type="transmembrane region" description="Helical" evidence="1">
    <location>
        <begin position="23"/>
        <end position="42"/>
    </location>
</feature>
<dbReference type="AlphaFoldDB" id="A0A6C2YP45"/>
<feature type="transmembrane region" description="Helical" evidence="1">
    <location>
        <begin position="145"/>
        <end position="168"/>
    </location>
</feature>
<feature type="transmembrane region" description="Helical" evidence="1">
    <location>
        <begin position="434"/>
        <end position="454"/>
    </location>
</feature>
<reference evidence="2" key="1">
    <citation type="submission" date="2019-04" db="EMBL/GenBank/DDBJ databases">
        <authorList>
            <consortium name="Science for Life Laboratories"/>
        </authorList>
    </citation>
    <scope>NUCLEOTIDE SEQUENCE</scope>
    <source>
        <strain evidence="2">MBLW1</strain>
    </source>
</reference>
<feature type="transmembrane region" description="Helical" evidence="1">
    <location>
        <begin position="180"/>
        <end position="207"/>
    </location>
</feature>
<evidence type="ECO:0000313" key="3">
    <source>
        <dbReference type="Proteomes" id="UP000464378"/>
    </source>
</evidence>
<feature type="transmembrane region" description="Helical" evidence="1">
    <location>
        <begin position="333"/>
        <end position="352"/>
    </location>
</feature>
<proteinExistence type="predicted"/>